<keyword evidence="2" id="KW-1185">Reference proteome</keyword>
<gene>
    <name evidence="1" type="ORF">ACCO45_004739</name>
</gene>
<dbReference type="Proteomes" id="UP001638806">
    <property type="component" value="Unassembled WGS sequence"/>
</dbReference>
<proteinExistence type="predicted"/>
<reference evidence="1" key="1">
    <citation type="submission" date="2024-12" db="EMBL/GenBank/DDBJ databases">
        <title>Comparative genomics and development of molecular markers within Purpureocillium lilacinum and among Purpureocillium species.</title>
        <authorList>
            <person name="Yeh Z.-Y."/>
            <person name="Ni N.-T."/>
            <person name="Lo P.-H."/>
            <person name="Mushyakhwo K."/>
            <person name="Lin C.-F."/>
            <person name="Nai Y.-S."/>
        </authorList>
    </citation>
    <scope>NUCLEOTIDE SEQUENCE</scope>
    <source>
        <strain evidence="1">NCHU-NPUST-175</strain>
    </source>
</reference>
<sequence>MPQPRAIPVDGPGWRDGEATNKTRSLATRRTRDKDDSASAPSNHDPMFCCARAACVDTNGDAPTTQPNPTRETPHQPTRRATKVEQSAEVVPALLFTILPSSLICESRVRGARGMSSSRPPRQQHDNGGYSSLVTLALGKLYDVPPSTGQSVRIPGRFSKSARPTSIAPAQPTL</sequence>
<accession>A0ACC4DU48</accession>
<organism evidence="1 2">
    <name type="scientific">Purpureocillium lilacinum</name>
    <name type="common">Paecilomyces lilacinus</name>
    <dbReference type="NCBI Taxonomy" id="33203"/>
    <lineage>
        <taxon>Eukaryota</taxon>
        <taxon>Fungi</taxon>
        <taxon>Dikarya</taxon>
        <taxon>Ascomycota</taxon>
        <taxon>Pezizomycotina</taxon>
        <taxon>Sordariomycetes</taxon>
        <taxon>Hypocreomycetidae</taxon>
        <taxon>Hypocreales</taxon>
        <taxon>Ophiocordycipitaceae</taxon>
        <taxon>Purpureocillium</taxon>
    </lineage>
</organism>
<dbReference type="EMBL" id="JBGNUJ010000004">
    <property type="protein sequence ID" value="KAL3959622.1"/>
    <property type="molecule type" value="Genomic_DNA"/>
</dbReference>
<evidence type="ECO:0000313" key="2">
    <source>
        <dbReference type="Proteomes" id="UP001638806"/>
    </source>
</evidence>
<name>A0ACC4DU48_PURLI</name>
<comment type="caution">
    <text evidence="1">The sequence shown here is derived from an EMBL/GenBank/DDBJ whole genome shotgun (WGS) entry which is preliminary data.</text>
</comment>
<evidence type="ECO:0000313" key="1">
    <source>
        <dbReference type="EMBL" id="KAL3959622.1"/>
    </source>
</evidence>
<protein>
    <submittedName>
        <fullName evidence="1">Uncharacterized protein</fullName>
    </submittedName>
</protein>